<reference evidence="3" key="2">
    <citation type="submission" date="2017-05" db="EMBL/GenBank/DDBJ databases">
        <title>Draft genome sequence of Geobacter pelophilus, a iron(III)-reducing bacteria.</title>
        <authorList>
            <person name="Aoyagi T."/>
            <person name="Koike H."/>
            <person name="Morita T."/>
            <person name="Sato Y."/>
            <person name="Habe H."/>
            <person name="Hori T."/>
        </authorList>
    </citation>
    <scope>NUCLEOTIDE SEQUENCE [LARGE SCALE GENOMIC DNA]</scope>
    <source>
        <strain evidence="3">Drf2</strain>
    </source>
</reference>
<name>A0ABQ0MH92_9BACT</name>
<evidence type="ECO:0000256" key="1">
    <source>
        <dbReference type="SAM" id="Phobius"/>
    </source>
</evidence>
<keyword evidence="1" id="KW-0812">Transmembrane</keyword>
<gene>
    <name evidence="2" type="ORF">GPEL0_01r1805</name>
</gene>
<keyword evidence="1" id="KW-1133">Transmembrane helix</keyword>
<dbReference type="InterPro" id="IPR010865">
    <property type="entry name" value="DUF1499"/>
</dbReference>
<comment type="caution">
    <text evidence="2">The sequence shown here is derived from an EMBL/GenBank/DDBJ whole genome shotgun (WGS) entry which is preliminary data.</text>
</comment>
<feature type="transmembrane region" description="Helical" evidence="1">
    <location>
        <begin position="98"/>
        <end position="119"/>
    </location>
</feature>
<evidence type="ECO:0000313" key="2">
    <source>
        <dbReference type="EMBL" id="GAW66437.1"/>
    </source>
</evidence>
<dbReference type="Proteomes" id="UP000194153">
    <property type="component" value="Unassembled WGS sequence"/>
</dbReference>
<feature type="transmembrane region" description="Helical" evidence="1">
    <location>
        <begin position="71"/>
        <end position="91"/>
    </location>
</feature>
<feature type="transmembrane region" description="Helical" evidence="1">
    <location>
        <begin position="29"/>
        <end position="51"/>
    </location>
</feature>
<evidence type="ECO:0000313" key="3">
    <source>
        <dbReference type="Proteomes" id="UP000194153"/>
    </source>
</evidence>
<keyword evidence="3" id="KW-1185">Reference proteome</keyword>
<protein>
    <submittedName>
        <fullName evidence="2">Membrane protein</fullName>
    </submittedName>
</protein>
<accession>A0ABQ0MH92</accession>
<dbReference type="EMBL" id="BDQG01000001">
    <property type="protein sequence ID" value="GAW66437.1"/>
    <property type="molecule type" value="Genomic_DNA"/>
</dbReference>
<keyword evidence="1" id="KW-0472">Membrane</keyword>
<dbReference type="Pfam" id="PF07386">
    <property type="entry name" value="DUF1499"/>
    <property type="match status" value="1"/>
</dbReference>
<organism evidence="2 3">
    <name type="scientific">Geoanaerobacter pelophilus</name>
    <dbReference type="NCBI Taxonomy" id="60036"/>
    <lineage>
        <taxon>Bacteria</taxon>
        <taxon>Pseudomonadati</taxon>
        <taxon>Thermodesulfobacteriota</taxon>
        <taxon>Desulfuromonadia</taxon>
        <taxon>Geobacterales</taxon>
        <taxon>Geobacteraceae</taxon>
        <taxon>Geoanaerobacter</taxon>
    </lineage>
</organism>
<reference evidence="2 3" key="1">
    <citation type="submission" date="2017-04" db="EMBL/GenBank/DDBJ databases">
        <authorList>
            <consortium name="Geobacter pelophilus Genome Sequencing"/>
            <person name="Aoyagi T."/>
            <person name="Koike H."/>
            <person name="Hori T."/>
        </authorList>
    </citation>
    <scope>NUCLEOTIDE SEQUENCE [LARGE SCALE GENOMIC DNA]</scope>
    <source>
        <strain evidence="2 3">Drf2</strain>
    </source>
</reference>
<sequence>MGFHREGSMEYQGHSKDQMHQPIHSARSTWLVLPLFAAASAVIAVILLLGSGLGSRVHLWNFRTGFALIKASGYIGLGCALLALVSGFISIRKRHAKGIFLSLLALLLSLAAFVVPLYWQTQAKIYPRIHDISTDLQHPPTFVAISTARGAGVRYEGAAVAAQQQKAYPDLKTVVLPYPKEEAYKLALLAAREMGWDIVAELPAEGKIEATDTTRWFGFKDDIVVRVQAAGNRSLLDVRSVSRVGISDVGTNARRIRGYLSKLVPGGAKP</sequence>
<proteinExistence type="predicted"/>